<keyword evidence="2" id="KW-1185">Reference proteome</keyword>
<dbReference type="RefSeq" id="WP_018475399.1">
    <property type="nucleotide sequence ID" value="NZ_BMWX01000005.1"/>
</dbReference>
<proteinExistence type="predicted"/>
<reference evidence="1" key="2">
    <citation type="submission" date="2020-09" db="EMBL/GenBank/DDBJ databases">
        <authorList>
            <person name="Sun Q."/>
            <person name="Kim S."/>
        </authorList>
    </citation>
    <scope>NUCLEOTIDE SEQUENCE</scope>
    <source>
        <strain evidence="1">KCTC 12368</strain>
    </source>
</reference>
<comment type="caution">
    <text evidence="1">The sequence shown here is derived from an EMBL/GenBank/DDBJ whole genome shotgun (WGS) entry which is preliminary data.</text>
</comment>
<evidence type="ECO:0000313" key="1">
    <source>
        <dbReference type="EMBL" id="GGZ34843.1"/>
    </source>
</evidence>
<evidence type="ECO:0000313" key="2">
    <source>
        <dbReference type="Proteomes" id="UP000619457"/>
    </source>
</evidence>
<dbReference type="EMBL" id="BMWX01000005">
    <property type="protein sequence ID" value="GGZ34843.1"/>
    <property type="molecule type" value="Genomic_DNA"/>
</dbReference>
<accession>A0A918Q7T9</accession>
<sequence>MTELILYAILFILLFAHAIMASMMYNAVHRDENLSINEKNSWKLKALILPGLYWKKYKASKEASQ</sequence>
<protein>
    <submittedName>
        <fullName evidence="1">Uncharacterized protein</fullName>
    </submittedName>
</protein>
<name>A0A918Q7T9_9BACT</name>
<dbReference type="Proteomes" id="UP000619457">
    <property type="component" value="Unassembled WGS sequence"/>
</dbReference>
<gene>
    <name evidence="1" type="ORF">GCM10007049_30310</name>
</gene>
<dbReference type="AlphaFoldDB" id="A0A918Q7T9"/>
<reference evidence="1" key="1">
    <citation type="journal article" date="2014" name="Int. J. Syst. Evol. Microbiol.">
        <title>Complete genome sequence of Corynebacterium casei LMG S-19264T (=DSM 44701T), isolated from a smear-ripened cheese.</title>
        <authorList>
            <consortium name="US DOE Joint Genome Institute (JGI-PGF)"/>
            <person name="Walter F."/>
            <person name="Albersmeier A."/>
            <person name="Kalinowski J."/>
            <person name="Ruckert C."/>
        </authorList>
    </citation>
    <scope>NUCLEOTIDE SEQUENCE</scope>
    <source>
        <strain evidence="1">KCTC 12368</strain>
    </source>
</reference>
<organism evidence="1 2">
    <name type="scientific">Echinicola pacifica</name>
    <dbReference type="NCBI Taxonomy" id="346377"/>
    <lineage>
        <taxon>Bacteria</taxon>
        <taxon>Pseudomonadati</taxon>
        <taxon>Bacteroidota</taxon>
        <taxon>Cytophagia</taxon>
        <taxon>Cytophagales</taxon>
        <taxon>Cyclobacteriaceae</taxon>
        <taxon>Echinicola</taxon>
    </lineage>
</organism>